<evidence type="ECO:0000313" key="2">
    <source>
        <dbReference type="EMBL" id="GEZ09225.1"/>
    </source>
</evidence>
<reference evidence="2" key="1">
    <citation type="journal article" date="2019" name="Sci. Rep.">
        <title>Draft genome of Tanacetum cinerariifolium, the natural source of mosquito coil.</title>
        <authorList>
            <person name="Yamashiro T."/>
            <person name="Shiraishi A."/>
            <person name="Satake H."/>
            <person name="Nakayama K."/>
        </authorList>
    </citation>
    <scope>NUCLEOTIDE SEQUENCE</scope>
</reference>
<dbReference type="AlphaFoldDB" id="A0A699I5H2"/>
<comment type="caution">
    <text evidence="2">The sequence shown here is derived from an EMBL/GenBank/DDBJ whole genome shotgun (WGS) entry which is preliminary data.</text>
</comment>
<gene>
    <name evidence="2" type="ORF">Tci_481198</name>
</gene>
<name>A0A699I5H2_TANCI</name>
<feature type="region of interest" description="Disordered" evidence="1">
    <location>
        <begin position="1"/>
        <end position="21"/>
    </location>
</feature>
<proteinExistence type="predicted"/>
<accession>A0A699I5H2</accession>
<evidence type="ECO:0000256" key="1">
    <source>
        <dbReference type="SAM" id="MobiDB-lite"/>
    </source>
</evidence>
<protein>
    <submittedName>
        <fullName evidence="2">Uncharacterized protein</fullName>
    </submittedName>
</protein>
<organism evidence="2">
    <name type="scientific">Tanacetum cinerariifolium</name>
    <name type="common">Dalmatian daisy</name>
    <name type="synonym">Chrysanthemum cinerariifolium</name>
    <dbReference type="NCBI Taxonomy" id="118510"/>
    <lineage>
        <taxon>Eukaryota</taxon>
        <taxon>Viridiplantae</taxon>
        <taxon>Streptophyta</taxon>
        <taxon>Embryophyta</taxon>
        <taxon>Tracheophyta</taxon>
        <taxon>Spermatophyta</taxon>
        <taxon>Magnoliopsida</taxon>
        <taxon>eudicotyledons</taxon>
        <taxon>Gunneridae</taxon>
        <taxon>Pentapetalae</taxon>
        <taxon>asterids</taxon>
        <taxon>campanulids</taxon>
        <taxon>Asterales</taxon>
        <taxon>Asteraceae</taxon>
        <taxon>Asteroideae</taxon>
        <taxon>Anthemideae</taxon>
        <taxon>Anthemidinae</taxon>
        <taxon>Tanacetum</taxon>
    </lineage>
</organism>
<dbReference type="EMBL" id="BKCJ010239987">
    <property type="protein sequence ID" value="GEZ09225.1"/>
    <property type="molecule type" value="Genomic_DNA"/>
</dbReference>
<sequence>MASSLQGAHATFYDGSDASSTMVGKQIDGVTSPVHKFVEPKPVVVCIQWCPDMSSVLGSLAEDDGMNIRDYEMMNKYYNLNLDVFWCWKIVGKFM</sequence>